<dbReference type="EMBL" id="UGXT01000002">
    <property type="protein sequence ID" value="SUH34465.1"/>
    <property type="molecule type" value="Genomic_DNA"/>
</dbReference>
<dbReference type="Pfam" id="PF25783">
    <property type="entry name" value="BigA_beta"/>
    <property type="match status" value="1"/>
</dbReference>
<reference evidence="3 4" key="1">
    <citation type="submission" date="2018-06" db="EMBL/GenBank/DDBJ databases">
        <authorList>
            <consortium name="Pathogen Informatics"/>
            <person name="Doyle S."/>
        </authorList>
    </citation>
    <scope>NUCLEOTIDE SEQUENCE [LARGE SCALE GENOMIC DNA]</scope>
    <source>
        <strain evidence="3 4">NCTC8261</strain>
    </source>
</reference>
<dbReference type="Proteomes" id="UP000254712">
    <property type="component" value="Unassembled WGS sequence"/>
</dbReference>
<evidence type="ECO:0000313" key="3">
    <source>
        <dbReference type="EMBL" id="SUH34465.1"/>
    </source>
</evidence>
<dbReference type="InterPro" id="IPR036709">
    <property type="entry name" value="Autotransporte_beta_dom_sf"/>
</dbReference>
<proteinExistence type="predicted"/>
<gene>
    <name evidence="3" type="ORF">NCTC8261_00646</name>
</gene>
<evidence type="ECO:0000313" key="4">
    <source>
        <dbReference type="Proteomes" id="UP000254712"/>
    </source>
</evidence>
<feature type="domain" description="Putative surface-exposed virulence protein BigA beta-sandwich" evidence="2">
    <location>
        <begin position="143"/>
        <end position="226"/>
    </location>
</feature>
<dbReference type="InterPro" id="IPR058034">
    <property type="entry name" value="BigA_beta"/>
</dbReference>
<accession>A0A379WJW3</accession>
<evidence type="ECO:0000259" key="2">
    <source>
        <dbReference type="Pfam" id="PF25783"/>
    </source>
</evidence>
<name>A0A379WJW3_SALET</name>
<dbReference type="SUPFAM" id="SSF103515">
    <property type="entry name" value="Autotransporter"/>
    <property type="match status" value="1"/>
</dbReference>
<feature type="region of interest" description="Disordered" evidence="1">
    <location>
        <begin position="301"/>
        <end position="341"/>
    </location>
</feature>
<organism evidence="3 4">
    <name type="scientific">Salmonella enterica I</name>
    <dbReference type="NCBI Taxonomy" id="59201"/>
    <lineage>
        <taxon>Bacteria</taxon>
        <taxon>Pseudomonadati</taxon>
        <taxon>Pseudomonadota</taxon>
        <taxon>Gammaproteobacteria</taxon>
        <taxon>Enterobacterales</taxon>
        <taxon>Enterobacteriaceae</taxon>
        <taxon>Salmonella</taxon>
    </lineage>
</organism>
<protein>
    <submittedName>
        <fullName evidence="3">BigA</fullName>
    </submittedName>
</protein>
<dbReference type="AlphaFoldDB" id="A0A379WJW3"/>
<evidence type="ECO:0000256" key="1">
    <source>
        <dbReference type="SAM" id="MobiDB-lite"/>
    </source>
</evidence>
<sequence>MWRWSAHGSAKMVNNGTINVGTVGTTQTGMVGMQLESDAKSDAVIENNGTINIYASNSYAFSQLGSNGHIVNNGTVYIDDSVTGSGFIKQDGKTIEGSGENGDGTEVHYVDFTAPTEPTITDGTTTVTTSDSADSSATNNLSGYVVGTSADGSAGKLMVSNASMNGVEINTGFTAGTADTTVSFDNVVEGSNLSDAGAIQSTSVVWNAQGSQDADGNVDVTMTKNAYADVATDSSVSDVAQALDAGYTNNELYTSLNVGTTAELNSALKQVSGAQATTVFREARVLSNRFTMLADAAPQIKDGSGVQRRSERRPTCGAGQRHPVRHAGITPDVGSHRQPESDAGVRYCASGWRRFEKPQAITGLTGGYSQFFGLKHSMAFDEGLAWNNSLRYDVHNLDSSRSVAYGDVKQIADSDMRQQYLEFRSEGRKLFTMMSDTLKVTPYAGSEIPSHHGRWLQRAQRREILTCP</sequence>